<feature type="region of interest" description="Disordered" evidence="1">
    <location>
        <begin position="1"/>
        <end position="36"/>
    </location>
</feature>
<dbReference type="AlphaFoldDB" id="A0A834U7X5"/>
<dbReference type="SUPFAM" id="SSF53187">
    <property type="entry name" value="Zn-dependent exopeptidases"/>
    <property type="match status" value="1"/>
</dbReference>
<keyword evidence="3" id="KW-1185">Reference proteome</keyword>
<dbReference type="Gene3D" id="3.40.630.10">
    <property type="entry name" value="Zn peptidases"/>
    <property type="match status" value="1"/>
</dbReference>
<dbReference type="GO" id="GO:0004180">
    <property type="term" value="F:carboxypeptidase activity"/>
    <property type="evidence" value="ECO:0007669"/>
    <property type="project" value="TreeGrafter"/>
</dbReference>
<sequence>MENEDEDEEEEEEEGEEEKEEEEEEEEEKVVKVEDEEEEKEVVKKVVEGRQGGQKEMGGRRIYRFSSSSTGNGHASAFGTSAGSRRCNLIDKDISVRSIVALKLSTSIGFLCLLCGFLLGRFASERSIEFRAERKRLEFAGNGLEHTEHLRQFLLEKLAETTTYETSRTTSIVKEVETFKIGEALSDLPIFHRVITNGSFVVATSPGSREPDRFVVLSASGNGIGIALELVKVLNQIRTEYNWKSRRTLIFCLFLGSLDICPTMMSNFIRHKIVAYIALYDDNLQGNGNFISAGSDVIQSIIFQEVTIIRNLNSPQNHNVFDLNNEAYRDVLFPRLALDIPHVVFSFMKKNNSVNNESENNESFKLRRIPLTQLVGDTIWRLSESLVFHWNTKYFNDTIIDVLETINISKFLDIKDDIKKTVEQLMSSVQILNQRIDATDGSKSLDTRILNDILMDLDRSLLCPDKYFRSKTDLASFHILSEQSSDMLSYLIELQKCYNTAVQLLQE</sequence>
<accession>A0A834U7X5</accession>
<proteinExistence type="predicted"/>
<dbReference type="PANTHER" id="PTHR10404:SF74">
    <property type="entry name" value="AMINOPEPTIDASE NAALADL1-LIKE"/>
    <property type="match status" value="1"/>
</dbReference>
<dbReference type="EMBL" id="JACSDY010000009">
    <property type="protein sequence ID" value="KAF7420443.1"/>
    <property type="molecule type" value="Genomic_DNA"/>
</dbReference>
<name>A0A834U7X5_VESPE</name>
<dbReference type="Proteomes" id="UP000600918">
    <property type="component" value="Unassembled WGS sequence"/>
</dbReference>
<organism evidence="2 3">
    <name type="scientific">Vespula pensylvanica</name>
    <name type="common">Western yellow jacket</name>
    <name type="synonym">Wasp</name>
    <dbReference type="NCBI Taxonomy" id="30213"/>
    <lineage>
        <taxon>Eukaryota</taxon>
        <taxon>Metazoa</taxon>
        <taxon>Ecdysozoa</taxon>
        <taxon>Arthropoda</taxon>
        <taxon>Hexapoda</taxon>
        <taxon>Insecta</taxon>
        <taxon>Pterygota</taxon>
        <taxon>Neoptera</taxon>
        <taxon>Endopterygota</taxon>
        <taxon>Hymenoptera</taxon>
        <taxon>Apocrita</taxon>
        <taxon>Aculeata</taxon>
        <taxon>Vespoidea</taxon>
        <taxon>Vespidae</taxon>
        <taxon>Vespinae</taxon>
        <taxon>Vespula</taxon>
    </lineage>
</organism>
<protein>
    <submittedName>
        <fullName evidence="2">Uncharacterized protein</fullName>
    </submittedName>
</protein>
<dbReference type="InterPro" id="IPR039373">
    <property type="entry name" value="Peptidase_M28B"/>
</dbReference>
<comment type="caution">
    <text evidence="2">The sequence shown here is derived from an EMBL/GenBank/DDBJ whole genome shotgun (WGS) entry which is preliminary data.</text>
</comment>
<evidence type="ECO:0000256" key="1">
    <source>
        <dbReference type="SAM" id="MobiDB-lite"/>
    </source>
</evidence>
<gene>
    <name evidence="2" type="ORF">H0235_010740</name>
</gene>
<evidence type="ECO:0000313" key="2">
    <source>
        <dbReference type="EMBL" id="KAF7420443.1"/>
    </source>
</evidence>
<reference evidence="2" key="1">
    <citation type="journal article" date="2020" name="G3 (Bethesda)">
        <title>High-Quality Assemblies for Three Invasive Social Wasps from the &lt;i&gt;Vespula&lt;/i&gt; Genus.</title>
        <authorList>
            <person name="Harrop T.W.R."/>
            <person name="Guhlin J."/>
            <person name="McLaughlin G.M."/>
            <person name="Permina E."/>
            <person name="Stockwell P."/>
            <person name="Gilligan J."/>
            <person name="Le Lec M.F."/>
            <person name="Gruber M.A.M."/>
            <person name="Quinn O."/>
            <person name="Lovegrove M."/>
            <person name="Duncan E.J."/>
            <person name="Remnant E.J."/>
            <person name="Van Eeckhoven J."/>
            <person name="Graham B."/>
            <person name="Knapp R.A."/>
            <person name="Langford K.W."/>
            <person name="Kronenberg Z."/>
            <person name="Press M.O."/>
            <person name="Eacker S.M."/>
            <person name="Wilson-Rankin E.E."/>
            <person name="Purcell J."/>
            <person name="Lester P.J."/>
            <person name="Dearden P.K."/>
        </authorList>
    </citation>
    <scope>NUCLEOTIDE SEQUENCE</scope>
    <source>
        <strain evidence="2">Volc-1</strain>
    </source>
</reference>
<evidence type="ECO:0000313" key="3">
    <source>
        <dbReference type="Proteomes" id="UP000600918"/>
    </source>
</evidence>
<dbReference type="PANTHER" id="PTHR10404">
    <property type="entry name" value="N-ACETYLATED-ALPHA-LINKED ACIDIC DIPEPTIDASE"/>
    <property type="match status" value="1"/>
</dbReference>